<proteinExistence type="predicted"/>
<gene>
    <name evidence="1" type="ORF">PT015_12695</name>
</gene>
<evidence type="ECO:0008006" key="3">
    <source>
        <dbReference type="Google" id="ProtNLM"/>
    </source>
</evidence>
<accession>A0ABY8VWC7</accession>
<dbReference type="EMBL" id="CP126981">
    <property type="protein sequence ID" value="WIM85809.1"/>
    <property type="molecule type" value="Genomic_DNA"/>
</dbReference>
<evidence type="ECO:0000313" key="2">
    <source>
        <dbReference type="Proteomes" id="UP001236585"/>
    </source>
</evidence>
<evidence type="ECO:0000313" key="1">
    <source>
        <dbReference type="EMBL" id="WIM85809.1"/>
    </source>
</evidence>
<dbReference type="Proteomes" id="UP001236585">
    <property type="component" value="Chromosome"/>
</dbReference>
<name>A0ABY8VWC7_9MYCO</name>
<organism evidence="1 2">
    <name type="scientific">Candidatus Mycobacterium wuenschmannii</name>
    <dbReference type="NCBI Taxonomy" id="3027808"/>
    <lineage>
        <taxon>Bacteria</taxon>
        <taxon>Bacillati</taxon>
        <taxon>Actinomycetota</taxon>
        <taxon>Actinomycetes</taxon>
        <taxon>Mycobacteriales</taxon>
        <taxon>Mycobacteriaceae</taxon>
        <taxon>Mycobacterium</taxon>
    </lineage>
</organism>
<reference evidence="1 2" key="1">
    <citation type="journal article" date="2023" name="Microbiol. Resour. Announc.">
        <title>Complete Genome Sequence of Mycobacterium wuenschmanii, a novel Nontuberculous Mycobacterium Isolated from a captive population of Amazon Milk Frogs.</title>
        <authorList>
            <person name="Hicks J."/>
            <person name="Zeineldin M."/>
            <person name="Ward H."/>
            <person name="Wuenschmann A."/>
            <person name="Camp P."/>
            <person name="Farrell D."/>
            <person name="Lehman K."/>
            <person name="Thacker T."/>
            <person name="Cuthbert E."/>
        </authorList>
    </citation>
    <scope>NUCLEOTIDE SEQUENCE [LARGE SCALE GENOMIC DNA]</scope>
    <source>
        <strain evidence="1 2">Wuenschmanii</strain>
    </source>
</reference>
<dbReference type="RefSeq" id="WP_285184861.1">
    <property type="nucleotide sequence ID" value="NZ_CP126981.1"/>
</dbReference>
<sequence>MVGIENVRRAAAWALLPIFGAVASLWIFGLATGEAHADVRCDPVCHGNWCPGDPVYSQARELAKSWDMNVCHEFHQISGSENGGYAEGPLPPGTFVCQPWQFMCP</sequence>
<keyword evidence="2" id="KW-1185">Reference proteome</keyword>
<protein>
    <recommendedName>
        <fullName evidence="3">Secreted protein</fullName>
    </recommendedName>
</protein>